<proteinExistence type="predicted"/>
<keyword evidence="1" id="KW-0472">Membrane</keyword>
<dbReference type="PANTHER" id="PTHR37544">
    <property type="entry name" value="SPRAY-RELATED"/>
    <property type="match status" value="1"/>
</dbReference>
<reference evidence="2" key="1">
    <citation type="submission" date="2022-12" db="EMBL/GenBank/DDBJ databases">
        <authorList>
            <person name="Petersen C."/>
        </authorList>
    </citation>
    <scope>NUCLEOTIDE SEQUENCE</scope>
    <source>
        <strain evidence="2">IBT 30728</strain>
    </source>
</reference>
<name>A0A9W9WK98_9EURO</name>
<organism evidence="2 3">
    <name type="scientific">Penicillium diatomitis</name>
    <dbReference type="NCBI Taxonomy" id="2819901"/>
    <lineage>
        <taxon>Eukaryota</taxon>
        <taxon>Fungi</taxon>
        <taxon>Dikarya</taxon>
        <taxon>Ascomycota</taxon>
        <taxon>Pezizomycotina</taxon>
        <taxon>Eurotiomycetes</taxon>
        <taxon>Eurotiomycetidae</taxon>
        <taxon>Eurotiales</taxon>
        <taxon>Aspergillaceae</taxon>
        <taxon>Penicillium</taxon>
    </lineage>
</organism>
<protein>
    <submittedName>
        <fullName evidence="2">Uncharacterized protein</fullName>
    </submittedName>
</protein>
<dbReference type="EMBL" id="JAPWDQ010000019">
    <property type="protein sequence ID" value="KAJ5466562.1"/>
    <property type="molecule type" value="Genomic_DNA"/>
</dbReference>
<feature type="transmembrane region" description="Helical" evidence="1">
    <location>
        <begin position="341"/>
        <end position="361"/>
    </location>
</feature>
<dbReference type="PANTHER" id="PTHR37544:SF3">
    <property type="entry name" value="SPRAY"/>
    <property type="match status" value="1"/>
</dbReference>
<gene>
    <name evidence="2" type="ORF">N7539_009518</name>
</gene>
<keyword evidence="1" id="KW-1133">Transmembrane helix</keyword>
<evidence type="ECO:0000313" key="3">
    <source>
        <dbReference type="Proteomes" id="UP001148312"/>
    </source>
</evidence>
<keyword evidence="1" id="KW-0812">Transmembrane</keyword>
<evidence type="ECO:0000313" key="2">
    <source>
        <dbReference type="EMBL" id="KAJ5466562.1"/>
    </source>
</evidence>
<feature type="transmembrane region" description="Helical" evidence="1">
    <location>
        <begin position="20"/>
        <end position="42"/>
    </location>
</feature>
<dbReference type="GeneID" id="81629363"/>
<reference evidence="2" key="2">
    <citation type="journal article" date="2023" name="IMA Fungus">
        <title>Comparative genomic study of the Penicillium genus elucidates a diverse pangenome and 15 lateral gene transfer events.</title>
        <authorList>
            <person name="Petersen C."/>
            <person name="Sorensen T."/>
            <person name="Nielsen M.R."/>
            <person name="Sondergaard T.E."/>
            <person name="Sorensen J.L."/>
            <person name="Fitzpatrick D.A."/>
            <person name="Frisvad J.C."/>
            <person name="Nielsen K.L."/>
        </authorList>
    </citation>
    <scope>NUCLEOTIDE SEQUENCE</scope>
    <source>
        <strain evidence="2">IBT 30728</strain>
    </source>
</reference>
<evidence type="ECO:0000256" key="1">
    <source>
        <dbReference type="SAM" id="Phobius"/>
    </source>
</evidence>
<dbReference type="AlphaFoldDB" id="A0A9W9WK98"/>
<sequence>MAQIPRSLCSCKAGDLGPPPLLALSIICILGLLLSVVSARVFEPHNVHYTEPATGLKSHYNGTAVPPLMDIEFDGYGLISSNLNAGTPNVPWQVASYSFLPIETSNLGDTGSVDLDYEATTAGIGAALDCRPVPFNQTWQTDGSGSGTWSYITHLGDTCTVRAPYAAEGNRFIERSVYYLQPDEASSAKPSCATALFIVARWETMEASPNNPQNSLGLYCEPSISSADFDVVFDSQGIVSSYELSSVSNADHVQMTDSATIVSQFNQAISGPRQTYPSQRNCSFSQYDWPGMLTACIHDRLNPSTLRAFDSGHLARAAELAYQQSFSTYLTMSRDLYFPRYSASAAVSVQGTVLRILWGLIPSIPSMILALVLLALDLIVLVVVVTTRYTSFRAPRVPKSIGCLIPWIAESSMKSDFQDMSYMSRQEIQKRLDSEGRYYRFGLTRRLDGREMWTLDVEDPEEAGYELNEIPVISPARPP</sequence>
<accession>A0A9W9WK98</accession>
<dbReference type="Proteomes" id="UP001148312">
    <property type="component" value="Unassembled WGS sequence"/>
</dbReference>
<keyword evidence="3" id="KW-1185">Reference proteome</keyword>
<feature type="transmembrane region" description="Helical" evidence="1">
    <location>
        <begin position="367"/>
        <end position="386"/>
    </location>
</feature>
<dbReference type="RefSeq" id="XP_056785608.1">
    <property type="nucleotide sequence ID" value="XM_056939113.1"/>
</dbReference>
<comment type="caution">
    <text evidence="2">The sequence shown here is derived from an EMBL/GenBank/DDBJ whole genome shotgun (WGS) entry which is preliminary data.</text>
</comment>